<evidence type="ECO:0000313" key="4">
    <source>
        <dbReference type="EMBL" id="GGT31628.1"/>
    </source>
</evidence>
<keyword evidence="5" id="KW-1185">Reference proteome</keyword>
<feature type="domain" description="CASPASE and TPR Repeat-Associated C-terminal" evidence="3">
    <location>
        <begin position="229"/>
        <end position="350"/>
    </location>
</feature>
<gene>
    <name evidence="4" type="ORF">GCM10010226_04660</name>
</gene>
<feature type="region of interest" description="Disordered" evidence="1">
    <location>
        <begin position="354"/>
        <end position="391"/>
    </location>
</feature>
<reference evidence="4" key="2">
    <citation type="submission" date="2020-09" db="EMBL/GenBank/DDBJ databases">
        <authorList>
            <person name="Sun Q."/>
            <person name="Ohkuma M."/>
        </authorList>
    </citation>
    <scope>NUCLEOTIDE SEQUENCE</scope>
    <source>
        <strain evidence="4">JCM 4125</strain>
    </source>
</reference>
<dbReference type="NCBIfam" id="NF038357">
    <property type="entry name" value="BN6_48550_fam"/>
    <property type="match status" value="1"/>
</dbReference>
<dbReference type="InterPro" id="IPR046923">
    <property type="entry name" value="CATRA-C"/>
</dbReference>
<proteinExistence type="predicted"/>
<organism evidence="4 5">
    <name type="scientific">Streptomyces phaeofaciens</name>
    <dbReference type="NCBI Taxonomy" id="68254"/>
    <lineage>
        <taxon>Bacteria</taxon>
        <taxon>Bacillati</taxon>
        <taxon>Actinomycetota</taxon>
        <taxon>Actinomycetes</taxon>
        <taxon>Kitasatosporales</taxon>
        <taxon>Streptomycetaceae</taxon>
        <taxon>Streptomyces</taxon>
    </lineage>
</organism>
<protein>
    <recommendedName>
        <fullName evidence="6">Guanylate cyclase domain-containing protein</fullName>
    </recommendedName>
</protein>
<evidence type="ECO:0000259" key="2">
    <source>
        <dbReference type="Pfam" id="PF20269"/>
    </source>
</evidence>
<dbReference type="EMBL" id="BMSA01000001">
    <property type="protein sequence ID" value="GGT31628.1"/>
    <property type="molecule type" value="Genomic_DNA"/>
</dbReference>
<evidence type="ECO:0008006" key="6">
    <source>
        <dbReference type="Google" id="ProtNLM"/>
    </source>
</evidence>
<evidence type="ECO:0000256" key="1">
    <source>
        <dbReference type="SAM" id="MobiDB-lite"/>
    </source>
</evidence>
<dbReference type="InterPro" id="IPR046922">
    <property type="entry name" value="CATRA-N"/>
</dbReference>
<reference evidence="4" key="1">
    <citation type="journal article" date="2014" name="Int. J. Syst. Evol. Microbiol.">
        <title>Complete genome sequence of Corynebacterium casei LMG S-19264T (=DSM 44701T), isolated from a smear-ripened cheese.</title>
        <authorList>
            <consortium name="US DOE Joint Genome Institute (JGI-PGF)"/>
            <person name="Walter F."/>
            <person name="Albersmeier A."/>
            <person name="Kalinowski J."/>
            <person name="Ruckert C."/>
        </authorList>
    </citation>
    <scope>NUCLEOTIDE SEQUENCE</scope>
    <source>
        <strain evidence="4">JCM 4125</strain>
    </source>
</reference>
<name>A0A918LNR1_9ACTN</name>
<feature type="compositionally biased region" description="Basic and acidic residues" evidence="1">
    <location>
        <begin position="354"/>
        <end position="367"/>
    </location>
</feature>
<evidence type="ECO:0000313" key="5">
    <source>
        <dbReference type="Proteomes" id="UP000646776"/>
    </source>
</evidence>
<accession>A0A918LNR1</accession>
<dbReference type="Pfam" id="PF20269">
    <property type="entry name" value="CATRA-N"/>
    <property type="match status" value="1"/>
</dbReference>
<comment type="caution">
    <text evidence="4">The sequence shown here is derived from an EMBL/GenBank/DDBJ whole genome shotgun (WGS) entry which is preliminary data.</text>
</comment>
<dbReference type="RefSeq" id="WP_189706869.1">
    <property type="nucleotide sequence ID" value="NZ_BMSA01000001.1"/>
</dbReference>
<feature type="domain" description="CASPASE and TPR Repeat-Associated N-terminal" evidence="2">
    <location>
        <begin position="12"/>
        <end position="224"/>
    </location>
</feature>
<dbReference type="Pfam" id="PF20270">
    <property type="entry name" value="CATRA-C"/>
    <property type="match status" value="1"/>
</dbReference>
<sequence>MTAPVPPLADQELVVHVYAPTDGPQAKAAYRQIQGVWDRCRDRLGMVHEIPATGLPATLPPDADALTPGRPAAAIEDRAADHQAVVRREHDVVNLSLVFAAPQGTATRRLRIGSASPPGWVEFDRWWAELAADGTDALLGVVHVCQAKFDGEQAPSLDVLAHEVRAVLPGAGHAPHWWRRGTTTVDGFALWEVSPDDERAGRRVVVLAPEDRDAELSAWTWSQGDPAMPPLARYLMHAAKLRHQARVRDEGEPRLRRLVGEVNDHAEQVRAALARDAADPAALARLRLDEADLTSAARDLRAMRRTVEIAAHNMTAALAEPWRGDGRLAEWLAGQLGDDTEYVDAARELARDYGRLARRGPVEREPDPGGPPAGADRDRGPASPSAVGGADRHRVSLRVGFAVDVERYSSRSSPQKLGVQQRLAALTEEVLDDLGHRMEETDHQGTGDGINVFLPARAEPHRVLPRLLTSWRERLAADNARFRDRMRLRLSTGVGPVGLAALGFSGATIVEVSRMLDSAVLRGALVEHPQADLAVLVSDQLYAYVVGEGYPGLDAAQFAARTVEVKDFRRPAWLWVPR</sequence>
<dbReference type="Proteomes" id="UP000646776">
    <property type="component" value="Unassembled WGS sequence"/>
</dbReference>
<dbReference type="AlphaFoldDB" id="A0A918LNR1"/>
<evidence type="ECO:0000259" key="3">
    <source>
        <dbReference type="Pfam" id="PF20270"/>
    </source>
</evidence>